<dbReference type="KEGG" id="frf:LO80_08775"/>
<dbReference type="Gene3D" id="2.30.30.90">
    <property type="match status" value="1"/>
</dbReference>
<dbReference type="InterPro" id="IPR008988">
    <property type="entry name" value="Transcriptional_repressor_C"/>
</dbReference>
<evidence type="ECO:0000313" key="4">
    <source>
        <dbReference type="Proteomes" id="UP000029672"/>
    </source>
</evidence>
<keyword evidence="1" id="KW-0408">Iron</keyword>
<dbReference type="HOGENOM" id="CLU_150646_13_1_6"/>
<keyword evidence="4" id="KW-1185">Reference proteome</keyword>
<dbReference type="RefSeq" id="WP_040010430.1">
    <property type="nucleotide sequence ID" value="NZ_CP009574.1"/>
</dbReference>
<dbReference type="STRING" id="1547445.LO80_08775"/>
<dbReference type="InterPro" id="IPR007167">
    <property type="entry name" value="Fe-transptr_FeoA-like"/>
</dbReference>
<sequence length="74" mass="8398">MRYKKNDKYVVKGFHESCPTAFKDKIIAMGVIEGQELTITNKSILGGPIAFETNCGTFSLRKKDLEFLKLEKIN</sequence>
<evidence type="ECO:0000313" key="3">
    <source>
        <dbReference type="EMBL" id="AIT10055.1"/>
    </source>
</evidence>
<gene>
    <name evidence="3" type="ORF">LO80_08775</name>
</gene>
<name>A0A097ER56_9GAMM</name>
<proteinExistence type="predicted"/>
<dbReference type="Proteomes" id="UP000029672">
    <property type="component" value="Chromosome"/>
</dbReference>
<accession>A0A097ER56</accession>
<reference evidence="3 4" key="1">
    <citation type="submission" date="2014-10" db="EMBL/GenBank/DDBJ databases">
        <title>Whole genome sequence of Francisella endociliophora strain FSC1006, isolated from a laboratory culture of the marine ciliate Euplotes raikovi.</title>
        <authorList>
            <person name="Granberg M."/>
            <person name="Backman S."/>
            <person name="Lundmark E."/>
            <person name="Nilsson E."/>
            <person name="Karlsson E."/>
            <person name="Thelaus J."/>
            <person name="Ohrman C."/>
            <person name="Larkeryd A."/>
            <person name="Stenberg P."/>
        </authorList>
    </citation>
    <scope>NUCLEOTIDE SEQUENCE [LARGE SCALE GENOMIC DNA]</scope>
    <source>
        <strain evidence="3 4">FSC1006</strain>
    </source>
</reference>
<dbReference type="OrthoDB" id="9811076at2"/>
<dbReference type="EMBL" id="CP009574">
    <property type="protein sequence ID" value="AIT10055.1"/>
    <property type="molecule type" value="Genomic_DNA"/>
</dbReference>
<protein>
    <submittedName>
        <fullName evidence="3">Spermidine/putrescine ABC transporter substrate-binding protein</fullName>
    </submittedName>
</protein>
<feature type="domain" description="Ferrous iron transporter FeoA-like" evidence="2">
    <location>
        <begin position="1"/>
        <end position="72"/>
    </location>
</feature>
<dbReference type="InterPro" id="IPR038157">
    <property type="entry name" value="FeoA_core_dom"/>
</dbReference>
<dbReference type="AlphaFoldDB" id="A0A097ER56"/>
<dbReference type="SMART" id="SM00899">
    <property type="entry name" value="FeoA"/>
    <property type="match status" value="1"/>
</dbReference>
<dbReference type="GO" id="GO:0046914">
    <property type="term" value="F:transition metal ion binding"/>
    <property type="evidence" value="ECO:0007669"/>
    <property type="project" value="InterPro"/>
</dbReference>
<organism evidence="3 4">
    <name type="scientific">Candidatus Francisella endociliophora</name>
    <dbReference type="NCBI Taxonomy" id="653937"/>
    <lineage>
        <taxon>Bacteria</taxon>
        <taxon>Pseudomonadati</taxon>
        <taxon>Pseudomonadota</taxon>
        <taxon>Gammaproteobacteria</taxon>
        <taxon>Thiotrichales</taxon>
        <taxon>Francisellaceae</taxon>
        <taxon>Francisella</taxon>
    </lineage>
</organism>
<evidence type="ECO:0000259" key="2">
    <source>
        <dbReference type="SMART" id="SM00899"/>
    </source>
</evidence>
<dbReference type="SUPFAM" id="SSF50037">
    <property type="entry name" value="C-terminal domain of transcriptional repressors"/>
    <property type="match status" value="1"/>
</dbReference>
<dbReference type="eggNOG" id="COG1918">
    <property type="taxonomic scope" value="Bacteria"/>
</dbReference>
<evidence type="ECO:0000256" key="1">
    <source>
        <dbReference type="ARBA" id="ARBA00023004"/>
    </source>
</evidence>
<dbReference type="Pfam" id="PF04023">
    <property type="entry name" value="FeoA"/>
    <property type="match status" value="1"/>
</dbReference>